<evidence type="ECO:0000256" key="2">
    <source>
        <dbReference type="SAM" id="Phobius"/>
    </source>
</evidence>
<dbReference type="InterPro" id="IPR000626">
    <property type="entry name" value="Ubiquitin-like_dom"/>
</dbReference>
<keyword evidence="2" id="KW-0812">Transmembrane</keyword>
<feature type="transmembrane region" description="Helical" evidence="2">
    <location>
        <begin position="279"/>
        <end position="297"/>
    </location>
</feature>
<dbReference type="InterPro" id="IPR029071">
    <property type="entry name" value="Ubiquitin-like_domsf"/>
</dbReference>
<feature type="region of interest" description="Disordered" evidence="1">
    <location>
        <begin position="1"/>
        <end position="37"/>
    </location>
</feature>
<comment type="caution">
    <text evidence="4">The sequence shown here is derived from an EMBL/GenBank/DDBJ whole genome shotgun (WGS) entry which is preliminary data.</text>
</comment>
<proteinExistence type="predicted"/>
<feature type="domain" description="Ubiquitin-like" evidence="3">
    <location>
        <begin position="42"/>
        <end position="99"/>
    </location>
</feature>
<evidence type="ECO:0000256" key="1">
    <source>
        <dbReference type="SAM" id="MobiDB-lite"/>
    </source>
</evidence>
<reference evidence="4 5" key="1">
    <citation type="journal article" name="Sci. Rep.">
        <title>Telomere-to-telomere assembled and centromere annotated genomes of the two main subspecies of the button mushroom Agaricus bisporus reveal especially polymorphic chromosome ends.</title>
        <authorList>
            <person name="Sonnenberg A.S.M."/>
            <person name="Sedaghat-Telgerd N."/>
            <person name="Lavrijssen B."/>
            <person name="Ohm R.A."/>
            <person name="Hendrickx P.M."/>
            <person name="Scholtmeijer K."/>
            <person name="Baars J.J.P."/>
            <person name="van Peer A."/>
        </authorList>
    </citation>
    <scope>NUCLEOTIDE SEQUENCE [LARGE SCALE GENOMIC DNA]</scope>
    <source>
        <strain evidence="4 5">H119_p4</strain>
    </source>
</reference>
<evidence type="ECO:0000313" key="5">
    <source>
        <dbReference type="Proteomes" id="UP000629468"/>
    </source>
</evidence>
<dbReference type="Pfam" id="PF13373">
    <property type="entry name" value="Dsc3_C"/>
    <property type="match status" value="1"/>
</dbReference>
<dbReference type="Proteomes" id="UP000629468">
    <property type="component" value="Unassembled WGS sequence"/>
</dbReference>
<dbReference type="InterPro" id="IPR045226">
    <property type="entry name" value="Dsc3"/>
</dbReference>
<dbReference type="GO" id="GO:0005783">
    <property type="term" value="C:endoplasmic reticulum"/>
    <property type="evidence" value="ECO:0007669"/>
    <property type="project" value="TreeGrafter"/>
</dbReference>
<dbReference type="AlphaFoldDB" id="A0A8H7F7R0"/>
<dbReference type="PROSITE" id="PS50053">
    <property type="entry name" value="UBIQUITIN_2"/>
    <property type="match status" value="1"/>
</dbReference>
<protein>
    <recommendedName>
        <fullName evidence="3">Ubiquitin-like domain-containing protein</fullName>
    </recommendedName>
</protein>
<dbReference type="SUPFAM" id="SSF54236">
    <property type="entry name" value="Ubiquitin-like"/>
    <property type="match status" value="1"/>
</dbReference>
<evidence type="ECO:0000259" key="3">
    <source>
        <dbReference type="PROSITE" id="PS50053"/>
    </source>
</evidence>
<gene>
    <name evidence="4" type="ORF">Agabi119p4_1751</name>
</gene>
<feature type="region of interest" description="Disordered" evidence="1">
    <location>
        <begin position="134"/>
        <end position="155"/>
    </location>
</feature>
<sequence>MSSYPLSDKAKGKQRAVETLENNRSTSALPKAPPAEDDHLSRDLVVRFTEGFPDLTVTVEKEDFVRDVKRKIREARPELENRRLRLIQSGRLLTDGTFLYAWLVSLEEKQQRANIETTELQGKTATTWIHCSVGPKTEKNEAGEDEKEQESQLKPARGFDRLAVAGFSESDITNIRRQFHSQSNSNYLDMDFETEEEYDEHYRALEEQWIDSMDSAGSAVLSQSSSSTSSGVLQGTMIGFFFPIIPFFFMRAVKPPVFWEDGTEADPISNVVFSRRMQMGLVIGFLANVLFGMWRLLLDTD</sequence>
<keyword evidence="2" id="KW-0472">Membrane</keyword>
<dbReference type="PANTHER" id="PTHR28049:SF1">
    <property type="entry name" value="DSC E3 UBIQUITIN LIGASE COMPLEX SUBUNIT 3"/>
    <property type="match status" value="1"/>
</dbReference>
<accession>A0A8H7F7R0</accession>
<organism evidence="4 5">
    <name type="scientific">Agaricus bisporus var. burnettii</name>
    <dbReference type="NCBI Taxonomy" id="192524"/>
    <lineage>
        <taxon>Eukaryota</taxon>
        <taxon>Fungi</taxon>
        <taxon>Dikarya</taxon>
        <taxon>Basidiomycota</taxon>
        <taxon>Agaricomycotina</taxon>
        <taxon>Agaricomycetes</taxon>
        <taxon>Agaricomycetidae</taxon>
        <taxon>Agaricales</taxon>
        <taxon>Agaricineae</taxon>
        <taxon>Agaricaceae</taxon>
        <taxon>Agaricus</taxon>
    </lineage>
</organism>
<evidence type="ECO:0000313" key="4">
    <source>
        <dbReference type="EMBL" id="KAF7782375.1"/>
    </source>
</evidence>
<dbReference type="InterPro" id="IPR025390">
    <property type="entry name" value="Dsc3_C"/>
</dbReference>
<dbReference type="PANTHER" id="PTHR28049">
    <property type="entry name" value="TRANSMEMBRANE PROTEIN YOR223W"/>
    <property type="match status" value="1"/>
</dbReference>
<name>A0A8H7F7R0_AGABI</name>
<feature type="transmembrane region" description="Helical" evidence="2">
    <location>
        <begin position="231"/>
        <end position="249"/>
    </location>
</feature>
<dbReference type="InterPro" id="IPR019413">
    <property type="entry name" value="Dsc3_ub-like_dom"/>
</dbReference>
<keyword evidence="2" id="KW-1133">Transmembrane helix</keyword>
<dbReference type="EMBL" id="JABXXO010000003">
    <property type="protein sequence ID" value="KAF7782375.1"/>
    <property type="molecule type" value="Genomic_DNA"/>
</dbReference>
<dbReference type="Gene3D" id="3.10.20.90">
    <property type="entry name" value="Phosphatidylinositol 3-kinase Catalytic Subunit, Chain A, domain 1"/>
    <property type="match status" value="1"/>
</dbReference>
<feature type="compositionally biased region" description="Basic and acidic residues" evidence="1">
    <location>
        <begin position="8"/>
        <end position="18"/>
    </location>
</feature>
<dbReference type="Pfam" id="PF10302">
    <property type="entry name" value="Dsc3_N"/>
    <property type="match status" value="1"/>
</dbReference>
<dbReference type="GO" id="GO:0044695">
    <property type="term" value="C:Dsc E3 ubiquitin ligase complex"/>
    <property type="evidence" value="ECO:0007669"/>
    <property type="project" value="InterPro"/>
</dbReference>